<gene>
    <name evidence="3" type="ORF">B7O98_05935</name>
</gene>
<reference evidence="3" key="2">
    <citation type="journal article" date="2018" name="Syst. Appl. Microbiol.">
        <title>A new symbiotic nanoarchaeote (Candidatus Nanoclepta minutus) and its host (Zestosphaera tikiterensis gen. nov., sp. nov.) from a New Zealand hot spring.</title>
        <authorList>
            <person name="St John E."/>
            <person name="Liu Y."/>
            <person name="Podar M."/>
            <person name="Stott M.B."/>
            <person name="Meneghin J."/>
            <person name="Chen Z."/>
            <person name="Lagutin K."/>
            <person name="Mitchell K."/>
            <person name="Reysenbach A.L."/>
        </authorList>
    </citation>
    <scope>NUCLEOTIDE SEQUENCE [LARGE SCALE GENOMIC DNA]</scope>
    <source>
        <strain evidence="3">NZ3</strain>
    </source>
</reference>
<reference evidence="3" key="1">
    <citation type="submission" date="2017-04" db="EMBL/GenBank/DDBJ databases">
        <authorList>
            <person name="Afonso C.L."/>
            <person name="Miller P.J."/>
            <person name="Scott M.A."/>
            <person name="Spackman E."/>
            <person name="Goraichik I."/>
            <person name="Dimitrov K.M."/>
            <person name="Suarez D.L."/>
            <person name="Swayne D.E."/>
        </authorList>
    </citation>
    <scope>NUCLEOTIDE SEQUENCE</scope>
    <source>
        <strain evidence="3">NZ3</strain>
    </source>
</reference>
<dbReference type="InterPro" id="IPR002737">
    <property type="entry name" value="MEMO1_fam"/>
</dbReference>
<evidence type="ECO:0000256" key="1">
    <source>
        <dbReference type="ARBA" id="ARBA00006315"/>
    </source>
</evidence>
<dbReference type="PANTHER" id="PTHR11060:SF0">
    <property type="entry name" value="PROTEIN MEMO1"/>
    <property type="match status" value="1"/>
</dbReference>
<proteinExistence type="inferred from homology"/>
<dbReference type="Gene3D" id="3.40.830.10">
    <property type="entry name" value="LigB-like"/>
    <property type="match status" value="1"/>
</dbReference>
<evidence type="ECO:0000313" key="3">
    <source>
        <dbReference type="EMBL" id="PUA32208.1"/>
    </source>
</evidence>
<dbReference type="HAMAP" id="MF_00055">
    <property type="entry name" value="MEMO1"/>
    <property type="match status" value="1"/>
</dbReference>
<dbReference type="Proteomes" id="UP000244093">
    <property type="component" value="Unassembled WGS sequence"/>
</dbReference>
<name>A0A2R7Y3X3_9CREN</name>
<dbReference type="NCBIfam" id="NF001987">
    <property type="entry name" value="PRK00782.1"/>
    <property type="match status" value="1"/>
</dbReference>
<dbReference type="NCBIfam" id="TIGR04336">
    <property type="entry name" value="AmmeMemoSam_B"/>
    <property type="match status" value="1"/>
</dbReference>
<protein>
    <recommendedName>
        <fullName evidence="2">MEMO1 family protein B7O98_05935</fullName>
    </recommendedName>
</protein>
<comment type="caution">
    <text evidence="3">The sequence shown here is derived from an EMBL/GenBank/DDBJ whole genome shotgun (WGS) entry which is preliminary data.</text>
</comment>
<dbReference type="AlphaFoldDB" id="A0A2R7Y3X3"/>
<organism evidence="3 4">
    <name type="scientific">Zestosphaera tikiterensis</name>
    <dbReference type="NCBI Taxonomy" id="1973259"/>
    <lineage>
        <taxon>Archaea</taxon>
        <taxon>Thermoproteota</taxon>
        <taxon>Thermoprotei</taxon>
        <taxon>Desulfurococcales</taxon>
        <taxon>Desulfurococcaceae</taxon>
        <taxon>Zestosphaera</taxon>
    </lineage>
</organism>
<comment type="similarity">
    <text evidence="1 2">Belongs to the MEMO1 family.</text>
</comment>
<evidence type="ECO:0000256" key="2">
    <source>
        <dbReference type="HAMAP-Rule" id="MF_00055"/>
    </source>
</evidence>
<dbReference type="CDD" id="cd07361">
    <property type="entry name" value="MEMO_like"/>
    <property type="match status" value="1"/>
</dbReference>
<sequence>MVVRNPAVAGYFYEGRAQALLKRLEWAFTHPLGPGAKPVTASVRTRVSVGFIVPHAGYMYSGPVAAHAYFKMALEGVPQTVVILGPNHTGFGEAVSVWDEGVWSTPLGNVSVDEELASEIIKNSSFARPDKTAHYEEHSIEVQLPFLQYIFKDFKIVPIALMYQVPEIAKDLSTSILKSVQKLSRDVVLIASSDMSHYERHEVAVAKDNLALSRILMLDPEGLYDAVISNDISMCGVGPVMTLLYYAKQLNASKAEVLKYATSGDVTGDKSQVVGYASVRIHF</sequence>
<dbReference type="PANTHER" id="PTHR11060">
    <property type="entry name" value="PROTEIN MEMO1"/>
    <property type="match status" value="1"/>
</dbReference>
<accession>A0A2R7Y3X3</accession>
<dbReference type="Pfam" id="PF01875">
    <property type="entry name" value="Memo"/>
    <property type="match status" value="1"/>
</dbReference>
<dbReference type="SUPFAM" id="SSF53213">
    <property type="entry name" value="LigB-like"/>
    <property type="match status" value="1"/>
</dbReference>
<dbReference type="EMBL" id="NBVN01000004">
    <property type="protein sequence ID" value="PUA32208.1"/>
    <property type="molecule type" value="Genomic_DNA"/>
</dbReference>
<evidence type="ECO:0000313" key="4">
    <source>
        <dbReference type="Proteomes" id="UP000244093"/>
    </source>
</evidence>